<keyword evidence="2" id="KW-1185">Reference proteome</keyword>
<comment type="caution">
    <text evidence="1">The sequence shown here is derived from an EMBL/GenBank/DDBJ whole genome shotgun (WGS) entry which is preliminary data.</text>
</comment>
<evidence type="ECO:0000313" key="1">
    <source>
        <dbReference type="EMBL" id="KLN57190.1"/>
    </source>
</evidence>
<dbReference type="EMBL" id="JZWI01000008">
    <property type="protein sequence ID" value="KLN57190.1"/>
    <property type="molecule type" value="Genomic_DNA"/>
</dbReference>
<dbReference type="Pfam" id="PF11254">
    <property type="entry name" value="DUF3053"/>
    <property type="match status" value="1"/>
</dbReference>
<name>A0A0H2MK63_VARPD</name>
<dbReference type="Proteomes" id="UP000035170">
    <property type="component" value="Unassembled WGS sequence"/>
</dbReference>
<protein>
    <recommendedName>
        <fullName evidence="3">Lipoprotein</fullName>
    </recommendedName>
</protein>
<evidence type="ECO:0008006" key="3">
    <source>
        <dbReference type="Google" id="ProtNLM"/>
    </source>
</evidence>
<evidence type="ECO:0000313" key="2">
    <source>
        <dbReference type="Proteomes" id="UP000035170"/>
    </source>
</evidence>
<accession>A0A0H2MK63</accession>
<dbReference type="PATRIC" id="fig|34073.19.peg.1946"/>
<dbReference type="AlphaFoldDB" id="A0A0H2MK63"/>
<gene>
    <name evidence="1" type="ORF">VPARA_18990</name>
</gene>
<dbReference type="InterPro" id="IPR021413">
    <property type="entry name" value="DUF3053"/>
</dbReference>
<proteinExistence type="predicted"/>
<sequence>MPSGVFGRGIGHRMLGGPSKRESLSIMKRAVVRFNVLWLCLAFSLLLAACGNKEAEQRTAFIGFLQARVLDKPGLRVPTPTADEKASFGDYAQHYAVIADFNEGMNKSVSQPMGQVMAKGALRSIADLASRRDDLKAAKDGLGGLRTALDQELAKADAAHAKLKQPDDLKQVYDKAYEKTVSAPAATFKEVFPALDKVFDGALAVGDYLEQNKSKIQVSGASVSVSDPAVQAQLNKMLQELNGQSKDINAAQAKMQAMVRGS</sequence>
<reference evidence="1 2" key="1">
    <citation type="submission" date="2015-03" db="EMBL/GenBank/DDBJ databases">
        <title>Genome sequence of Variovorax paradoxus TBEA6.</title>
        <authorList>
            <person name="Poehlein A."/>
            <person name="Schuldes J."/>
            <person name="Wuebbeler J.H."/>
            <person name="Hiessl S."/>
            <person name="Steinbuechel A."/>
            <person name="Daniel R."/>
        </authorList>
    </citation>
    <scope>NUCLEOTIDE SEQUENCE [LARGE SCALE GENOMIC DNA]</scope>
    <source>
        <strain evidence="1 2">TBEA6</strain>
    </source>
</reference>
<organism evidence="1 2">
    <name type="scientific">Variovorax paradoxus</name>
    <dbReference type="NCBI Taxonomy" id="34073"/>
    <lineage>
        <taxon>Bacteria</taxon>
        <taxon>Pseudomonadati</taxon>
        <taxon>Pseudomonadota</taxon>
        <taxon>Betaproteobacteria</taxon>
        <taxon>Burkholderiales</taxon>
        <taxon>Comamonadaceae</taxon>
        <taxon>Variovorax</taxon>
    </lineage>
</organism>